<organism evidence="2 3">
    <name type="scientific">Hibiscus sabdariffa</name>
    <name type="common">roselle</name>
    <dbReference type="NCBI Taxonomy" id="183260"/>
    <lineage>
        <taxon>Eukaryota</taxon>
        <taxon>Viridiplantae</taxon>
        <taxon>Streptophyta</taxon>
        <taxon>Embryophyta</taxon>
        <taxon>Tracheophyta</taxon>
        <taxon>Spermatophyta</taxon>
        <taxon>Magnoliopsida</taxon>
        <taxon>eudicotyledons</taxon>
        <taxon>Gunneridae</taxon>
        <taxon>Pentapetalae</taxon>
        <taxon>rosids</taxon>
        <taxon>malvids</taxon>
        <taxon>Malvales</taxon>
        <taxon>Malvaceae</taxon>
        <taxon>Malvoideae</taxon>
        <taxon>Hibiscus</taxon>
    </lineage>
</organism>
<dbReference type="PANTHER" id="PTHR33373">
    <property type="entry name" value="OS07G0479600 PROTEIN"/>
    <property type="match status" value="1"/>
</dbReference>
<evidence type="ECO:0000259" key="1">
    <source>
        <dbReference type="Pfam" id="PF13259"/>
    </source>
</evidence>
<dbReference type="Proteomes" id="UP001472677">
    <property type="component" value="Unassembled WGS sequence"/>
</dbReference>
<sequence>MSPVQTQLNSTSDLSSDFTALRARLGFESFLLPAILGGDDWCCLIVSLPWSLFISSGCFGCCTKPTPIIAVDQPSKGLRIRGRIVRKPSISDDFWSSSTYELENSALQSQRSLSSISASNQTLSQCSSSSGMVNSSDFVNQGLVIWNQARLQWVGSGRHRNHTQRSREPRLSSNASYESLLGTRNPFPQPILLSEMIDFLVQVWEHEGLYDRS</sequence>
<keyword evidence="3" id="KW-1185">Reference proteome</keyword>
<accession>A0ABR2B0D4</accession>
<feature type="domain" description="Gag1-like clamp" evidence="1">
    <location>
        <begin position="100"/>
        <end position="169"/>
    </location>
</feature>
<dbReference type="InterPro" id="IPR025124">
    <property type="entry name" value="Gag1-like_clamp"/>
</dbReference>
<feature type="domain" description="Gag1-like clamp" evidence="1">
    <location>
        <begin position="172"/>
        <end position="211"/>
    </location>
</feature>
<protein>
    <recommendedName>
        <fullName evidence="1">Gag1-like clamp domain-containing protein</fullName>
    </recommendedName>
</protein>
<proteinExistence type="predicted"/>
<reference evidence="2 3" key="1">
    <citation type="journal article" date="2024" name="G3 (Bethesda)">
        <title>Genome assembly of Hibiscus sabdariffa L. provides insights into metabolisms of medicinal natural products.</title>
        <authorList>
            <person name="Kim T."/>
        </authorList>
    </citation>
    <scope>NUCLEOTIDE SEQUENCE [LARGE SCALE GENOMIC DNA]</scope>
    <source>
        <strain evidence="2">TK-2024</strain>
        <tissue evidence="2">Old leaves</tissue>
    </source>
</reference>
<evidence type="ECO:0000313" key="3">
    <source>
        <dbReference type="Proteomes" id="UP001472677"/>
    </source>
</evidence>
<dbReference type="EMBL" id="JBBPBM010000223">
    <property type="protein sequence ID" value="KAK8500198.1"/>
    <property type="molecule type" value="Genomic_DNA"/>
</dbReference>
<gene>
    <name evidence="2" type="ORF">V6N12_002304</name>
</gene>
<evidence type="ECO:0000313" key="2">
    <source>
        <dbReference type="EMBL" id="KAK8500198.1"/>
    </source>
</evidence>
<dbReference type="PANTHER" id="PTHR33373:SF13">
    <property type="entry name" value="DUF4050 DOMAIN-CONTAINING PROTEIN"/>
    <property type="match status" value="1"/>
</dbReference>
<dbReference type="Pfam" id="PF13259">
    <property type="entry name" value="clamp_Gag1-like"/>
    <property type="match status" value="2"/>
</dbReference>
<name>A0ABR2B0D4_9ROSI</name>
<comment type="caution">
    <text evidence="2">The sequence shown here is derived from an EMBL/GenBank/DDBJ whole genome shotgun (WGS) entry which is preliminary data.</text>
</comment>